<proteinExistence type="inferred from homology"/>
<dbReference type="CDD" id="cd19510">
    <property type="entry name" value="RecA-like_BCS1"/>
    <property type="match status" value="1"/>
</dbReference>
<dbReference type="InterPro" id="IPR003593">
    <property type="entry name" value="AAA+_ATPase"/>
</dbReference>
<keyword evidence="4" id="KW-0547">Nucleotide-binding</keyword>
<keyword evidence="3" id="KW-0496">Mitochondrion</keyword>
<dbReference type="InterPro" id="IPR050747">
    <property type="entry name" value="Mitochondrial_chaperone_BCS1"/>
</dbReference>
<dbReference type="GO" id="GO:0005524">
    <property type="term" value="F:ATP binding"/>
    <property type="evidence" value="ECO:0007669"/>
    <property type="project" value="UniProtKB-KW"/>
</dbReference>
<dbReference type="InterPro" id="IPR003959">
    <property type="entry name" value="ATPase_AAA_core"/>
</dbReference>
<dbReference type="InterPro" id="IPR027417">
    <property type="entry name" value="P-loop_NTPase"/>
</dbReference>
<feature type="domain" description="AAA+ ATPase" evidence="6">
    <location>
        <begin position="258"/>
        <end position="389"/>
    </location>
</feature>
<evidence type="ECO:0000313" key="8">
    <source>
        <dbReference type="EMBL" id="KIY72085.1"/>
    </source>
</evidence>
<dbReference type="Pfam" id="PF00004">
    <property type="entry name" value="AAA"/>
    <property type="match status" value="1"/>
</dbReference>
<dbReference type="STRING" id="1314674.A0A0D7BPE2"/>
<evidence type="ECO:0000256" key="3">
    <source>
        <dbReference type="ARBA" id="ARBA00022792"/>
    </source>
</evidence>
<dbReference type="Proteomes" id="UP000054007">
    <property type="component" value="Unassembled WGS sequence"/>
</dbReference>
<dbReference type="Pfam" id="PF08740">
    <property type="entry name" value="BCS1_N"/>
    <property type="match status" value="1"/>
</dbReference>
<evidence type="ECO:0000256" key="2">
    <source>
        <dbReference type="ARBA" id="ARBA00007448"/>
    </source>
</evidence>
<name>A0A0D7BPE2_9AGAR</name>
<comment type="similarity">
    <text evidence="2">Belongs to the AAA ATPase family. BCS1 subfamily.</text>
</comment>
<evidence type="ECO:0000256" key="5">
    <source>
        <dbReference type="SAM" id="MobiDB-lite"/>
    </source>
</evidence>
<comment type="subcellular location">
    <subcellularLocation>
        <location evidence="1">Mitochondrion inner membrane</location>
        <topology evidence="1">Single-pass membrane protein</topology>
    </subcellularLocation>
</comment>
<organism evidence="8 9">
    <name type="scientific">Cylindrobasidium torrendii FP15055 ss-10</name>
    <dbReference type="NCBI Taxonomy" id="1314674"/>
    <lineage>
        <taxon>Eukaryota</taxon>
        <taxon>Fungi</taxon>
        <taxon>Dikarya</taxon>
        <taxon>Basidiomycota</taxon>
        <taxon>Agaricomycotina</taxon>
        <taxon>Agaricomycetes</taxon>
        <taxon>Agaricomycetidae</taxon>
        <taxon>Agaricales</taxon>
        <taxon>Marasmiineae</taxon>
        <taxon>Physalacriaceae</taxon>
        <taxon>Cylindrobasidium</taxon>
    </lineage>
</organism>
<keyword evidence="9" id="KW-1185">Reference proteome</keyword>
<keyword evidence="3" id="KW-0999">Mitochondrion inner membrane</keyword>
<dbReference type="SMART" id="SM01024">
    <property type="entry name" value="BCS1_N"/>
    <property type="match status" value="1"/>
</dbReference>
<dbReference type="OrthoDB" id="10251412at2759"/>
<dbReference type="PROSITE" id="PS00674">
    <property type="entry name" value="AAA"/>
    <property type="match status" value="1"/>
</dbReference>
<dbReference type="EMBL" id="KN880447">
    <property type="protein sequence ID" value="KIY72085.1"/>
    <property type="molecule type" value="Genomic_DNA"/>
</dbReference>
<evidence type="ECO:0000313" key="9">
    <source>
        <dbReference type="Proteomes" id="UP000054007"/>
    </source>
</evidence>
<sequence length="457" mass="51408">MSSPGASAPTGPPTNTSPIKDAVSKADNASSGFLSSLGLGPENPYFSAGFGLMGVGIAATMFRMVAKHSIVLLERRMLVNCEFKVVDPSYTWFLLWLSAQEKAAANNIPRAVRWARMHSMAVQTDEDERAFNFVAGQGNHFFKYQDAWFRMRRERETRSVNLNNGNPWETIILTTLSKDRDLFPQMVQEARNYVESGTRGKLKVYTAWNTEWRQFGNPQAKRKLSSVVLAPGVSERIENDVRTFLSRKEWYRERGIPYRRGYLLHGPPGSGKTSFIRALAGELGYDVTVLHLSQRGLMDDKLTHLLANLPPRTFVIVEDVDAAFSKRIIQDTDGYQSGVTFSGFLNALDGVVSAEERVLFMTTNHIETLDPALIRPGRVDTVELIDDAGPEQAYNLCMLFYGEEKVDLGHNLRDLVQEEMRKGHRFSMAELQGLFIKTEADGVVEAAKELVRQKYHT</sequence>
<dbReference type="PANTHER" id="PTHR23070">
    <property type="entry name" value="BCS1 AAA-TYPE ATPASE"/>
    <property type="match status" value="1"/>
</dbReference>
<dbReference type="Gene3D" id="3.40.50.300">
    <property type="entry name" value="P-loop containing nucleotide triphosphate hydrolases"/>
    <property type="match status" value="1"/>
</dbReference>
<protein>
    <submittedName>
        <fullName evidence="8">p-loop containing nucleoside triphosphate hydrolase protein</fullName>
    </submittedName>
</protein>
<gene>
    <name evidence="8" type="ORF">CYLTODRAFT_434925</name>
</gene>
<feature type="compositionally biased region" description="Low complexity" evidence="5">
    <location>
        <begin position="1"/>
        <end position="18"/>
    </location>
</feature>
<accession>A0A0D7BPE2</accession>
<dbReference type="GO" id="GO:0016887">
    <property type="term" value="F:ATP hydrolysis activity"/>
    <property type="evidence" value="ECO:0007669"/>
    <property type="project" value="InterPro"/>
</dbReference>
<dbReference type="InterPro" id="IPR003960">
    <property type="entry name" value="ATPase_AAA_CS"/>
</dbReference>
<evidence type="ECO:0000256" key="1">
    <source>
        <dbReference type="ARBA" id="ARBA00004434"/>
    </source>
</evidence>
<evidence type="ECO:0000259" key="7">
    <source>
        <dbReference type="SMART" id="SM01024"/>
    </source>
</evidence>
<keyword evidence="8" id="KW-0378">Hydrolase</keyword>
<feature type="region of interest" description="Disordered" evidence="5">
    <location>
        <begin position="1"/>
        <end position="22"/>
    </location>
</feature>
<dbReference type="AlphaFoldDB" id="A0A0D7BPE2"/>
<keyword evidence="3" id="KW-0472">Membrane</keyword>
<dbReference type="GO" id="GO:0005743">
    <property type="term" value="C:mitochondrial inner membrane"/>
    <property type="evidence" value="ECO:0007669"/>
    <property type="project" value="UniProtKB-SubCell"/>
</dbReference>
<evidence type="ECO:0000259" key="6">
    <source>
        <dbReference type="SMART" id="SM00382"/>
    </source>
</evidence>
<reference evidence="8 9" key="1">
    <citation type="journal article" date="2015" name="Fungal Genet. Biol.">
        <title>Evolution of novel wood decay mechanisms in Agaricales revealed by the genome sequences of Fistulina hepatica and Cylindrobasidium torrendii.</title>
        <authorList>
            <person name="Floudas D."/>
            <person name="Held B.W."/>
            <person name="Riley R."/>
            <person name="Nagy L.G."/>
            <person name="Koehler G."/>
            <person name="Ransdell A.S."/>
            <person name="Younus H."/>
            <person name="Chow J."/>
            <person name="Chiniquy J."/>
            <person name="Lipzen A."/>
            <person name="Tritt A."/>
            <person name="Sun H."/>
            <person name="Haridas S."/>
            <person name="LaButti K."/>
            <person name="Ohm R.A."/>
            <person name="Kues U."/>
            <person name="Blanchette R.A."/>
            <person name="Grigoriev I.V."/>
            <person name="Minto R.E."/>
            <person name="Hibbett D.S."/>
        </authorList>
    </citation>
    <scope>NUCLEOTIDE SEQUENCE [LARGE SCALE GENOMIC DNA]</scope>
    <source>
        <strain evidence="8 9">FP15055 ss-10</strain>
    </source>
</reference>
<dbReference type="InterPro" id="IPR014851">
    <property type="entry name" value="BCS1_N"/>
</dbReference>
<dbReference type="SMART" id="SM00382">
    <property type="entry name" value="AAA"/>
    <property type="match status" value="1"/>
</dbReference>
<evidence type="ECO:0000256" key="4">
    <source>
        <dbReference type="RuleBase" id="RU003651"/>
    </source>
</evidence>
<keyword evidence="4" id="KW-0067">ATP-binding</keyword>
<dbReference type="SUPFAM" id="SSF52540">
    <property type="entry name" value="P-loop containing nucleoside triphosphate hydrolases"/>
    <property type="match status" value="1"/>
</dbReference>
<feature type="domain" description="BCS1 N-terminal" evidence="7">
    <location>
        <begin position="53"/>
        <end position="227"/>
    </location>
</feature>